<accession>A0A507C5U5</accession>
<evidence type="ECO:0000256" key="1">
    <source>
        <dbReference type="ARBA" id="ARBA00004123"/>
    </source>
</evidence>
<comment type="subcellular location">
    <subcellularLocation>
        <location evidence="1">Nucleus</location>
    </subcellularLocation>
</comment>
<evidence type="ECO:0000259" key="9">
    <source>
        <dbReference type="PROSITE" id="PS50048"/>
    </source>
</evidence>
<protein>
    <recommendedName>
        <fullName evidence="9">Zn(2)-C6 fungal-type domain-containing protein</fullName>
    </recommendedName>
</protein>
<gene>
    <name evidence="10" type="ORF">SmJEL517_g04121</name>
</gene>
<dbReference type="PROSITE" id="PS50048">
    <property type="entry name" value="ZN2_CY6_FUNGAL_2"/>
    <property type="match status" value="1"/>
</dbReference>
<keyword evidence="4" id="KW-0805">Transcription regulation</keyword>
<dbReference type="EMBL" id="QEAO01000026">
    <property type="protein sequence ID" value="TPX32845.1"/>
    <property type="molecule type" value="Genomic_DNA"/>
</dbReference>
<dbReference type="AlphaFoldDB" id="A0A507C5U5"/>
<keyword evidence="2" id="KW-0479">Metal-binding</keyword>
<dbReference type="PANTHER" id="PTHR31313:SF81">
    <property type="entry name" value="TY1 ENHANCER ACTIVATOR"/>
    <property type="match status" value="1"/>
</dbReference>
<keyword evidence="7" id="KW-0539">Nucleus</keyword>
<keyword evidence="5" id="KW-0238">DNA-binding</keyword>
<dbReference type="InterPro" id="IPR036864">
    <property type="entry name" value="Zn2-C6_fun-type_DNA-bd_sf"/>
</dbReference>
<evidence type="ECO:0000256" key="5">
    <source>
        <dbReference type="ARBA" id="ARBA00023125"/>
    </source>
</evidence>
<feature type="compositionally biased region" description="Polar residues" evidence="8">
    <location>
        <begin position="78"/>
        <end position="89"/>
    </location>
</feature>
<dbReference type="GO" id="GO:0000981">
    <property type="term" value="F:DNA-binding transcription factor activity, RNA polymerase II-specific"/>
    <property type="evidence" value="ECO:0007669"/>
    <property type="project" value="InterPro"/>
</dbReference>
<evidence type="ECO:0000313" key="11">
    <source>
        <dbReference type="Proteomes" id="UP000319731"/>
    </source>
</evidence>
<feature type="region of interest" description="Disordered" evidence="8">
    <location>
        <begin position="527"/>
        <end position="551"/>
    </location>
</feature>
<dbReference type="CDD" id="cd00067">
    <property type="entry name" value="GAL4"/>
    <property type="match status" value="1"/>
</dbReference>
<dbReference type="InterPro" id="IPR051615">
    <property type="entry name" value="Transcr_Regulatory_Elem"/>
</dbReference>
<evidence type="ECO:0000256" key="8">
    <source>
        <dbReference type="SAM" id="MobiDB-lite"/>
    </source>
</evidence>
<dbReference type="Proteomes" id="UP000319731">
    <property type="component" value="Unassembled WGS sequence"/>
</dbReference>
<dbReference type="Gene3D" id="4.10.240.10">
    <property type="entry name" value="Zn(2)-C6 fungal-type DNA-binding domain"/>
    <property type="match status" value="1"/>
</dbReference>
<evidence type="ECO:0000256" key="3">
    <source>
        <dbReference type="ARBA" id="ARBA00022833"/>
    </source>
</evidence>
<dbReference type="PANTHER" id="PTHR31313">
    <property type="entry name" value="TY1 ENHANCER ACTIVATOR"/>
    <property type="match status" value="1"/>
</dbReference>
<feature type="compositionally biased region" description="Low complexity" evidence="8">
    <location>
        <begin position="63"/>
        <end position="77"/>
    </location>
</feature>
<evidence type="ECO:0000256" key="4">
    <source>
        <dbReference type="ARBA" id="ARBA00023015"/>
    </source>
</evidence>
<feature type="domain" description="Zn(2)-C6 fungal-type" evidence="9">
    <location>
        <begin position="101"/>
        <end position="133"/>
    </location>
</feature>
<feature type="region of interest" description="Disordered" evidence="8">
    <location>
        <begin position="59"/>
        <end position="93"/>
    </location>
</feature>
<dbReference type="GeneID" id="42005346"/>
<feature type="region of interest" description="Disordered" evidence="8">
    <location>
        <begin position="1"/>
        <end position="38"/>
    </location>
</feature>
<evidence type="ECO:0000256" key="2">
    <source>
        <dbReference type="ARBA" id="ARBA00022723"/>
    </source>
</evidence>
<keyword evidence="3" id="KW-0862">Zinc</keyword>
<keyword evidence="11" id="KW-1185">Reference proteome</keyword>
<dbReference type="GO" id="GO:0005634">
    <property type="term" value="C:nucleus"/>
    <property type="evidence" value="ECO:0007669"/>
    <property type="project" value="UniProtKB-SubCell"/>
</dbReference>
<feature type="region of interest" description="Disordered" evidence="8">
    <location>
        <begin position="584"/>
        <end position="606"/>
    </location>
</feature>
<comment type="caution">
    <text evidence="10">The sequence shown here is derived from an EMBL/GenBank/DDBJ whole genome shotgun (WGS) entry which is preliminary data.</text>
</comment>
<name>A0A507C5U5_9FUNG</name>
<keyword evidence="6" id="KW-0804">Transcription</keyword>
<dbReference type="InterPro" id="IPR007219">
    <property type="entry name" value="XnlR_reg_dom"/>
</dbReference>
<dbReference type="GO" id="GO:0006351">
    <property type="term" value="P:DNA-templated transcription"/>
    <property type="evidence" value="ECO:0007669"/>
    <property type="project" value="InterPro"/>
</dbReference>
<dbReference type="STRING" id="1806994.A0A507C5U5"/>
<dbReference type="CDD" id="cd12148">
    <property type="entry name" value="fungal_TF_MHR"/>
    <property type="match status" value="1"/>
</dbReference>
<dbReference type="SMART" id="SM00066">
    <property type="entry name" value="GAL4"/>
    <property type="match status" value="1"/>
</dbReference>
<dbReference type="RefSeq" id="XP_031023982.1">
    <property type="nucleotide sequence ID" value="XM_031170049.1"/>
</dbReference>
<evidence type="ECO:0000256" key="6">
    <source>
        <dbReference type="ARBA" id="ARBA00023163"/>
    </source>
</evidence>
<dbReference type="SUPFAM" id="SSF57701">
    <property type="entry name" value="Zn2/Cys6 DNA-binding domain"/>
    <property type="match status" value="1"/>
</dbReference>
<reference evidence="10 11" key="1">
    <citation type="journal article" date="2019" name="Sci. Rep.">
        <title>Comparative genomics of chytrid fungi reveal insights into the obligate biotrophic and pathogenic lifestyle of Synchytrium endobioticum.</title>
        <authorList>
            <person name="van de Vossenberg B.T.L.H."/>
            <person name="Warris S."/>
            <person name="Nguyen H.D.T."/>
            <person name="van Gent-Pelzer M.P.E."/>
            <person name="Joly D.L."/>
            <person name="van de Geest H.C."/>
            <person name="Bonants P.J.M."/>
            <person name="Smith D.S."/>
            <person name="Levesque C.A."/>
            <person name="van der Lee T.A.J."/>
        </authorList>
    </citation>
    <scope>NUCLEOTIDE SEQUENCE [LARGE SCALE GENOMIC DNA]</scope>
    <source>
        <strain evidence="10 11">JEL517</strain>
    </source>
</reference>
<dbReference type="PROSITE" id="PS00463">
    <property type="entry name" value="ZN2_CY6_FUNGAL_1"/>
    <property type="match status" value="1"/>
</dbReference>
<proteinExistence type="predicted"/>
<dbReference type="OrthoDB" id="2123952at2759"/>
<feature type="compositionally biased region" description="Polar residues" evidence="8">
    <location>
        <begin position="584"/>
        <end position="603"/>
    </location>
</feature>
<dbReference type="Pfam" id="PF00172">
    <property type="entry name" value="Zn_clus"/>
    <property type="match status" value="1"/>
</dbReference>
<dbReference type="GO" id="GO:0003677">
    <property type="term" value="F:DNA binding"/>
    <property type="evidence" value="ECO:0007669"/>
    <property type="project" value="UniProtKB-KW"/>
</dbReference>
<feature type="compositionally biased region" description="Low complexity" evidence="8">
    <location>
        <begin position="195"/>
        <end position="204"/>
    </location>
</feature>
<feature type="region of interest" description="Disordered" evidence="8">
    <location>
        <begin position="798"/>
        <end position="826"/>
    </location>
</feature>
<dbReference type="InterPro" id="IPR001138">
    <property type="entry name" value="Zn2Cys6_DnaBD"/>
</dbReference>
<feature type="region of interest" description="Disordered" evidence="8">
    <location>
        <begin position="193"/>
        <end position="215"/>
    </location>
</feature>
<dbReference type="Pfam" id="PF04082">
    <property type="entry name" value="Fungal_trans"/>
    <property type="match status" value="1"/>
</dbReference>
<dbReference type="SMART" id="SM00906">
    <property type="entry name" value="Fungal_trans"/>
    <property type="match status" value="1"/>
</dbReference>
<feature type="compositionally biased region" description="Basic and acidic residues" evidence="8">
    <location>
        <begin position="800"/>
        <end position="818"/>
    </location>
</feature>
<dbReference type="GO" id="GO:0008270">
    <property type="term" value="F:zinc ion binding"/>
    <property type="evidence" value="ECO:0007669"/>
    <property type="project" value="InterPro"/>
</dbReference>
<evidence type="ECO:0000313" key="10">
    <source>
        <dbReference type="EMBL" id="TPX32845.1"/>
    </source>
</evidence>
<evidence type="ECO:0000256" key="7">
    <source>
        <dbReference type="ARBA" id="ARBA00023242"/>
    </source>
</evidence>
<organism evidence="10 11">
    <name type="scientific">Synchytrium microbalum</name>
    <dbReference type="NCBI Taxonomy" id="1806994"/>
    <lineage>
        <taxon>Eukaryota</taxon>
        <taxon>Fungi</taxon>
        <taxon>Fungi incertae sedis</taxon>
        <taxon>Chytridiomycota</taxon>
        <taxon>Chytridiomycota incertae sedis</taxon>
        <taxon>Chytridiomycetes</taxon>
        <taxon>Synchytriales</taxon>
        <taxon>Synchytriaceae</taxon>
        <taxon>Synchytrium</taxon>
    </lineage>
</organism>
<feature type="compositionally biased region" description="Polar residues" evidence="8">
    <location>
        <begin position="1"/>
        <end position="10"/>
    </location>
</feature>
<sequence>MEYSPPTSTEDSPDDGGPYLNHHHQVNHQQQLEDSPDPYLYNYQTGNDDFEYAQQGYPAMMFNGNGKSSNNNTGSGSRRQTTQPASALTANGRKRKHATQACDYCSRRKVRCDGAKPTCATCSERGVGDQCTYGRVQRRRGPKSSPAAALKLRVQELILQLKTILEQGPEALNMLRDEGGLELLSNTIQASGGVASTATNNNSNSRRKSSGADASPLNQLVRAAAMSEQTFTLRPPVISHPTVLYFPSKDNNPSLLPPMNANVADLMSPRHNQVVSEMLEIIWFLETDQEGPQLLDAEAPSRKRKKRRGGDVDEAGIMGERSIPIPRGLDDGPIELDLPLEVYQNVLDYFFEHLYEIKLTVCGVNKNMIPTDLTRFSPFLLNCICAIAYLERPFTGHEPPALPIGWNGSEAFYARARSLMPRFLERPSLDTVNAFHLLVEYTGHMGESSLAWMYSGMAIRMSQGLGLFTARYPVHLPWWIRERCRRIAWADFIIDRLTSAFADRPSLLKEYEVAQVPLPSVEAAWEATQPNDPNPPAGFSEHGGLITEGIAPPNTKHTITQIISLSRVMGRILGHVGKQQAQTAATIASENNSNSNEPLTNGKSLSASSSASAPFFMLGGDADTADDINSRDLADLDAQLFRWRSRVPPHLLPPSPHAPLPQDLQWDVAFLWLYYATCVCTLHRPHAVKDLKTNTVSSVSFEACRVAAVDATRAIEWITSMQDGKFINGSPYQFVCVIQTGLVHLLVAKSSTNPSHVATARQAINLHMSVLERSGQFRAARRLHRVMASVITQVESSPNKVEELNGRHHEDDVIKEETGGENGYDA</sequence>